<dbReference type="AlphaFoldDB" id="A0A9Q0YMZ6"/>
<sequence length="66" mass="7190">MTDPGCTSLNVDHFSGLLANFCEFVIPADTWITNFFGVNGDEGLGNPSSWVRSHKLTFGGCICHVR</sequence>
<organism evidence="1 2">
    <name type="scientific">Holothuria leucospilota</name>
    <name type="common">Black long sea cucumber</name>
    <name type="synonym">Mertensiothuria leucospilota</name>
    <dbReference type="NCBI Taxonomy" id="206669"/>
    <lineage>
        <taxon>Eukaryota</taxon>
        <taxon>Metazoa</taxon>
        <taxon>Echinodermata</taxon>
        <taxon>Eleutherozoa</taxon>
        <taxon>Echinozoa</taxon>
        <taxon>Holothuroidea</taxon>
        <taxon>Aspidochirotacea</taxon>
        <taxon>Aspidochirotida</taxon>
        <taxon>Holothuriidae</taxon>
        <taxon>Holothuria</taxon>
    </lineage>
</organism>
<dbReference type="Proteomes" id="UP001152320">
    <property type="component" value="Chromosome 20"/>
</dbReference>
<dbReference type="EMBL" id="JAIZAY010000020">
    <property type="protein sequence ID" value="KAJ8023157.1"/>
    <property type="molecule type" value="Genomic_DNA"/>
</dbReference>
<name>A0A9Q0YMZ6_HOLLE</name>
<evidence type="ECO:0000313" key="1">
    <source>
        <dbReference type="EMBL" id="KAJ8023157.1"/>
    </source>
</evidence>
<keyword evidence="2" id="KW-1185">Reference proteome</keyword>
<accession>A0A9Q0YMZ6</accession>
<gene>
    <name evidence="1" type="ORF">HOLleu_38259</name>
</gene>
<protein>
    <submittedName>
        <fullName evidence="1">Uncharacterized protein</fullName>
    </submittedName>
</protein>
<reference evidence="1" key="1">
    <citation type="submission" date="2021-10" db="EMBL/GenBank/DDBJ databases">
        <title>Tropical sea cucumber genome reveals ecological adaptation and Cuvierian tubules defense mechanism.</title>
        <authorList>
            <person name="Chen T."/>
        </authorList>
    </citation>
    <scope>NUCLEOTIDE SEQUENCE</scope>
    <source>
        <strain evidence="1">Nanhai2018</strain>
        <tissue evidence="1">Muscle</tissue>
    </source>
</reference>
<comment type="caution">
    <text evidence="1">The sequence shown here is derived from an EMBL/GenBank/DDBJ whole genome shotgun (WGS) entry which is preliminary data.</text>
</comment>
<proteinExistence type="predicted"/>
<evidence type="ECO:0000313" key="2">
    <source>
        <dbReference type="Proteomes" id="UP001152320"/>
    </source>
</evidence>